<dbReference type="Proteomes" id="UP000246410">
    <property type="component" value="Unassembled WGS sequence"/>
</dbReference>
<protein>
    <submittedName>
        <fullName evidence="1">Methyltransferase family protein</fullName>
    </submittedName>
</protein>
<dbReference type="AlphaFoldDB" id="A0A317N5B9"/>
<keyword evidence="1" id="KW-0808">Transferase</keyword>
<comment type="caution">
    <text evidence="1">The sequence shown here is derived from an EMBL/GenBank/DDBJ whole genome shotgun (WGS) entry which is preliminary data.</text>
</comment>
<sequence>MTNETFRAVYETPGTYDRLLLRHFYGGTEDVDLVADWLTEHYAAPAADLKVAEFGCGTGRITDAMAPYAATMALADYGEVMVSAVARKFPGAETICADTSDAVAQLLAAERARTFDLVTAFWSLSYPIGEFFEEFSAAGVRLRNDQARAADQAGEFVRDLVRLVAPGGHLLAMLFDAESPEQQLVTRAWEKVAPFPRGGRAYTREVLIDALRAAESRGEGTLSHTRLGGVAWAPDRDAAHEWFFGVHFKHHPQLMKDSELAREVDDFLESFEMANGGVAIPSGVHFIDFHAVAHPYASLPIGLES</sequence>
<dbReference type="Pfam" id="PF13489">
    <property type="entry name" value="Methyltransf_23"/>
    <property type="match status" value="1"/>
</dbReference>
<name>A0A317N5B9_9NOCA</name>
<dbReference type="InterPro" id="IPR029063">
    <property type="entry name" value="SAM-dependent_MTases_sf"/>
</dbReference>
<dbReference type="Gene3D" id="3.40.50.150">
    <property type="entry name" value="Vaccinia Virus protein VP39"/>
    <property type="match status" value="1"/>
</dbReference>
<dbReference type="RefSeq" id="WP_110040874.1">
    <property type="nucleotide sequence ID" value="NZ_QGTL01000014.1"/>
</dbReference>
<evidence type="ECO:0000313" key="1">
    <source>
        <dbReference type="EMBL" id="PWV70203.1"/>
    </source>
</evidence>
<accession>A0A317N5B9</accession>
<organism evidence="1 2">
    <name type="scientific">Nocardia neocaledoniensis</name>
    <dbReference type="NCBI Taxonomy" id="236511"/>
    <lineage>
        <taxon>Bacteria</taxon>
        <taxon>Bacillati</taxon>
        <taxon>Actinomycetota</taxon>
        <taxon>Actinomycetes</taxon>
        <taxon>Mycobacteriales</taxon>
        <taxon>Nocardiaceae</taxon>
        <taxon>Nocardia</taxon>
    </lineage>
</organism>
<dbReference type="GO" id="GO:0032259">
    <property type="term" value="P:methylation"/>
    <property type="evidence" value="ECO:0007669"/>
    <property type="project" value="UniProtKB-KW"/>
</dbReference>
<proteinExistence type="predicted"/>
<keyword evidence="1" id="KW-0489">Methyltransferase</keyword>
<dbReference type="EMBL" id="QGTL01000014">
    <property type="protein sequence ID" value="PWV70203.1"/>
    <property type="molecule type" value="Genomic_DNA"/>
</dbReference>
<evidence type="ECO:0000313" key="2">
    <source>
        <dbReference type="Proteomes" id="UP000246410"/>
    </source>
</evidence>
<gene>
    <name evidence="1" type="ORF">DFR69_114170</name>
</gene>
<dbReference type="SUPFAM" id="SSF53335">
    <property type="entry name" value="S-adenosyl-L-methionine-dependent methyltransferases"/>
    <property type="match status" value="1"/>
</dbReference>
<reference evidence="1 2" key="1">
    <citation type="submission" date="2018-05" db="EMBL/GenBank/DDBJ databases">
        <title>Genomic Encyclopedia of Type Strains, Phase IV (KMG-IV): sequencing the most valuable type-strain genomes for metagenomic binning, comparative biology and taxonomic classification.</title>
        <authorList>
            <person name="Goeker M."/>
        </authorList>
    </citation>
    <scope>NUCLEOTIDE SEQUENCE [LARGE SCALE GENOMIC DNA]</scope>
    <source>
        <strain evidence="1 2">DSM 44717</strain>
    </source>
</reference>
<keyword evidence="2" id="KW-1185">Reference proteome</keyword>
<dbReference type="GO" id="GO:0008168">
    <property type="term" value="F:methyltransferase activity"/>
    <property type="evidence" value="ECO:0007669"/>
    <property type="project" value="UniProtKB-KW"/>
</dbReference>